<dbReference type="Pfam" id="PF00903">
    <property type="entry name" value="Glyoxalase"/>
    <property type="match status" value="2"/>
</dbReference>
<feature type="domain" description="VOC" evidence="2">
    <location>
        <begin position="28"/>
        <end position="141"/>
    </location>
</feature>
<evidence type="ECO:0000313" key="3">
    <source>
        <dbReference type="EMBL" id="TWO33824.1"/>
    </source>
</evidence>
<dbReference type="InterPro" id="IPR037523">
    <property type="entry name" value="VOC_core"/>
</dbReference>
<dbReference type="Gene3D" id="3.10.180.10">
    <property type="entry name" value="2,3-Dihydroxybiphenyl 1,2-Dioxygenase, domain 1"/>
    <property type="match status" value="2"/>
</dbReference>
<dbReference type="PROSITE" id="PS51819">
    <property type="entry name" value="VOC"/>
    <property type="match status" value="2"/>
</dbReference>
<evidence type="ECO:0000256" key="1">
    <source>
        <dbReference type="ARBA" id="ARBA00022723"/>
    </source>
</evidence>
<reference evidence="3 4" key="2">
    <citation type="submission" date="2019-07" db="EMBL/GenBank/DDBJ databases">
        <title>Seonamhaeicola sp. W255 draft genome.</title>
        <authorList>
            <person name="Zhang X.-Y."/>
            <person name="Zhang R."/>
            <person name="Zhong Y.-L."/>
            <person name="Du Z.-J."/>
        </authorList>
    </citation>
    <scope>NUCLEOTIDE SEQUENCE [LARGE SCALE GENOMIC DNA]</scope>
    <source>
        <strain evidence="3 4">W255</strain>
    </source>
</reference>
<dbReference type="PANTHER" id="PTHR43048">
    <property type="entry name" value="METHYLMALONYL-COA EPIMERASE"/>
    <property type="match status" value="1"/>
</dbReference>
<keyword evidence="4" id="KW-1185">Reference proteome</keyword>
<dbReference type="GO" id="GO:0046491">
    <property type="term" value="P:L-methylmalonyl-CoA metabolic process"/>
    <property type="evidence" value="ECO:0007669"/>
    <property type="project" value="TreeGrafter"/>
</dbReference>
<evidence type="ECO:0000313" key="4">
    <source>
        <dbReference type="Proteomes" id="UP000295814"/>
    </source>
</evidence>
<dbReference type="GO" id="GO:0004493">
    <property type="term" value="F:methylmalonyl-CoA epimerase activity"/>
    <property type="evidence" value="ECO:0007669"/>
    <property type="project" value="TreeGrafter"/>
</dbReference>
<dbReference type="AlphaFoldDB" id="A0A562YH18"/>
<dbReference type="SUPFAM" id="SSF54593">
    <property type="entry name" value="Glyoxalase/Bleomycin resistance protein/Dihydroxybiphenyl dioxygenase"/>
    <property type="match status" value="2"/>
</dbReference>
<dbReference type="PANTHER" id="PTHR43048:SF4">
    <property type="entry name" value="RING-CLEAVING DIOXYGENASE-RELATED"/>
    <property type="match status" value="1"/>
</dbReference>
<dbReference type="InterPro" id="IPR029068">
    <property type="entry name" value="Glyas_Bleomycin-R_OHBP_Dase"/>
</dbReference>
<accession>A0A562YH18</accession>
<name>A0A562YH18_9FLAO</name>
<dbReference type="OrthoDB" id="375220at2"/>
<dbReference type="GO" id="GO:0046872">
    <property type="term" value="F:metal ion binding"/>
    <property type="evidence" value="ECO:0007669"/>
    <property type="project" value="UniProtKB-KW"/>
</dbReference>
<comment type="caution">
    <text evidence="3">The sequence shown here is derived from an EMBL/GenBank/DDBJ whole genome shotgun (WGS) entry which is preliminary data.</text>
</comment>
<dbReference type="InterPro" id="IPR004360">
    <property type="entry name" value="Glyas_Fos-R_dOase_dom"/>
</dbReference>
<dbReference type="EMBL" id="SMZJ02000002">
    <property type="protein sequence ID" value="TWO33824.1"/>
    <property type="molecule type" value="Genomic_DNA"/>
</dbReference>
<feature type="domain" description="VOC" evidence="2">
    <location>
        <begin position="163"/>
        <end position="289"/>
    </location>
</feature>
<organism evidence="3 4">
    <name type="scientific">Seonamhaeicola sediminis</name>
    <dbReference type="NCBI Taxonomy" id="2528206"/>
    <lineage>
        <taxon>Bacteria</taxon>
        <taxon>Pseudomonadati</taxon>
        <taxon>Bacteroidota</taxon>
        <taxon>Flavobacteriia</taxon>
        <taxon>Flavobacteriales</taxon>
        <taxon>Flavobacteriaceae</taxon>
    </lineage>
</organism>
<protein>
    <recommendedName>
        <fullName evidence="2">VOC domain-containing protein</fullName>
    </recommendedName>
</protein>
<dbReference type="InterPro" id="IPR051785">
    <property type="entry name" value="MMCE/EMCE_epimerase"/>
</dbReference>
<evidence type="ECO:0000259" key="2">
    <source>
        <dbReference type="PROSITE" id="PS51819"/>
    </source>
</evidence>
<keyword evidence="1" id="KW-0479">Metal-binding</keyword>
<dbReference type="CDD" id="cd06587">
    <property type="entry name" value="VOC"/>
    <property type="match status" value="2"/>
</dbReference>
<sequence length="295" mass="33433">MKKIVLLTLILSCLSMGEKIEKELPIQGIAHVAFQVSSLEQSSAFYTAFYGFEFAFAAYEDQEAWYLKINDDQFVKLVSKPEGTDDNRLVEVAFQVSDIETTVAILQERGLDPTPVEKRPDGTLASGLVGPNGHNLIFVEYTSNSKQVLARGKHLGARRVSDRLLHVGITITDEEAANQLYRDALGFQEIWRGSREDGGPDAWVNMQVPGDRGDYVEYILINDMKLSRRQMGTMHHMCLLTDDIRKAHRDMLFNALPDLERYEPLIARNNRWVCNVHDLDGTRCEIMESKPAVKK</sequence>
<proteinExistence type="predicted"/>
<reference evidence="3 4" key="1">
    <citation type="submission" date="2019-03" db="EMBL/GenBank/DDBJ databases">
        <authorList>
            <person name="Zhong Y.L."/>
        </authorList>
    </citation>
    <scope>NUCLEOTIDE SEQUENCE [LARGE SCALE GENOMIC DNA]</scope>
    <source>
        <strain evidence="3 4">W255</strain>
    </source>
</reference>
<gene>
    <name evidence="3" type="ORF">E1J38_003345</name>
</gene>
<dbReference type="Proteomes" id="UP000295814">
    <property type="component" value="Unassembled WGS sequence"/>
</dbReference>